<name>A0A183Q1Q4_9TREM</name>
<organism evidence="1 2">
    <name type="scientific">Schistosoma mattheei</name>
    <dbReference type="NCBI Taxonomy" id="31246"/>
    <lineage>
        <taxon>Eukaryota</taxon>
        <taxon>Metazoa</taxon>
        <taxon>Spiralia</taxon>
        <taxon>Lophotrochozoa</taxon>
        <taxon>Platyhelminthes</taxon>
        <taxon>Trematoda</taxon>
        <taxon>Digenea</taxon>
        <taxon>Strigeidida</taxon>
        <taxon>Schistosomatoidea</taxon>
        <taxon>Schistosomatidae</taxon>
        <taxon>Schistosoma</taxon>
    </lineage>
</organism>
<dbReference type="AlphaFoldDB" id="A0A183Q1Q4"/>
<evidence type="ECO:0000313" key="1">
    <source>
        <dbReference type="EMBL" id="VDP82731.1"/>
    </source>
</evidence>
<reference evidence="1 2" key="1">
    <citation type="submission" date="2018-11" db="EMBL/GenBank/DDBJ databases">
        <authorList>
            <consortium name="Pathogen Informatics"/>
        </authorList>
    </citation>
    <scope>NUCLEOTIDE SEQUENCE [LARGE SCALE GENOMIC DNA]</scope>
    <source>
        <strain>Denwood</strain>
        <strain evidence="2">Zambia</strain>
    </source>
</reference>
<proteinExistence type="predicted"/>
<protein>
    <submittedName>
        <fullName evidence="1">Uncharacterized protein</fullName>
    </submittedName>
</protein>
<gene>
    <name evidence="1" type="ORF">SMTD_LOCUS20540</name>
</gene>
<accession>A0A183Q1Q4</accession>
<keyword evidence="2" id="KW-1185">Reference proteome</keyword>
<sequence length="44" mass="5171">MIAFQKIPKLLKFNIRQQSQTFSLQQSRPKNDHSLSKYLPSILP</sequence>
<dbReference type="EMBL" id="UZAL01044698">
    <property type="protein sequence ID" value="VDP82731.1"/>
    <property type="molecule type" value="Genomic_DNA"/>
</dbReference>
<dbReference type="Proteomes" id="UP000269396">
    <property type="component" value="Unassembled WGS sequence"/>
</dbReference>
<evidence type="ECO:0000313" key="2">
    <source>
        <dbReference type="Proteomes" id="UP000269396"/>
    </source>
</evidence>